<dbReference type="AlphaFoldDB" id="A0A6G3X5F3"/>
<sequence length="78" mass="8670">FKPYAQAGYLVLDENPRAAPRPLAQGWSMGREPLLDLFKAYEAGGVDQLMLNLRLNSRPAEDVVAELADHLLPHFPTP</sequence>
<comment type="caution">
    <text evidence="1">The sequence shown here is derived from an EMBL/GenBank/DDBJ whole genome shotgun (WGS) entry which is preliminary data.</text>
</comment>
<feature type="non-terminal residue" evidence="1">
    <location>
        <position position="1"/>
    </location>
</feature>
<organism evidence="1">
    <name type="scientific">Streptomyces sp. SID7499</name>
    <dbReference type="NCBI Taxonomy" id="2706086"/>
    <lineage>
        <taxon>Bacteria</taxon>
        <taxon>Bacillati</taxon>
        <taxon>Actinomycetota</taxon>
        <taxon>Actinomycetes</taxon>
        <taxon>Kitasatosporales</taxon>
        <taxon>Streptomycetaceae</taxon>
        <taxon>Streptomyces</taxon>
    </lineage>
</organism>
<dbReference type="InterPro" id="IPR036661">
    <property type="entry name" value="Luciferase-like_sf"/>
</dbReference>
<protein>
    <submittedName>
        <fullName evidence="1">LLM class flavin-dependent oxidoreductase</fullName>
    </submittedName>
</protein>
<name>A0A6G3X5F3_9ACTN</name>
<evidence type="ECO:0000313" key="1">
    <source>
        <dbReference type="EMBL" id="NEE13038.1"/>
    </source>
</evidence>
<dbReference type="EMBL" id="JAAGMN010004433">
    <property type="protein sequence ID" value="NEE13038.1"/>
    <property type="molecule type" value="Genomic_DNA"/>
</dbReference>
<reference evidence="1" key="1">
    <citation type="submission" date="2020-01" db="EMBL/GenBank/DDBJ databases">
        <title>Insect and environment-associated Actinomycetes.</title>
        <authorList>
            <person name="Currrie C."/>
            <person name="Chevrette M."/>
            <person name="Carlson C."/>
            <person name="Stubbendieck R."/>
            <person name="Wendt-Pienkowski E."/>
        </authorList>
    </citation>
    <scope>NUCLEOTIDE SEQUENCE</scope>
    <source>
        <strain evidence="1">SID7499</strain>
    </source>
</reference>
<gene>
    <name evidence="1" type="ORF">G3M58_42115</name>
</gene>
<dbReference type="GO" id="GO:0016705">
    <property type="term" value="F:oxidoreductase activity, acting on paired donors, with incorporation or reduction of molecular oxygen"/>
    <property type="evidence" value="ECO:0007669"/>
    <property type="project" value="InterPro"/>
</dbReference>
<feature type="non-terminal residue" evidence="1">
    <location>
        <position position="78"/>
    </location>
</feature>
<accession>A0A6G3X5F3</accession>
<proteinExistence type="predicted"/>
<dbReference type="Gene3D" id="3.20.20.30">
    <property type="entry name" value="Luciferase-like domain"/>
    <property type="match status" value="1"/>
</dbReference>